<sequence>MIDVDELGAVGGLETSEGLVAAVSAVLDAPAGWESVLGWRVACGLCEATAQRWHSPRWGLEEMTDAVRLVVLTRSEDLVGWAGAHSGADVWAWVLRHALGVLQREWLLDRLGGLTGDSNLWRLVEHVGLRPVVGWEDLAWPELDQSSVLAEAELPWAWADREWPGEVHPWDLGPALESVVALLIALGVRPEPAWLGTCRILELAVDGERDRRHTRARTDAEGGWLRELGISPAAAGAWMSIVTGSRRLGAASAVTLALRDGAELLAAQEAWLVEVLLGAPTIAGADVAAA</sequence>
<proteinExistence type="predicted"/>
<dbReference type="AlphaFoldDB" id="A0A1L7RDC5"/>
<accession>A0A1L7RDC5</accession>
<reference evidence="1" key="1">
    <citation type="submission" date="2014-07" db="EMBL/GenBank/DDBJ databases">
        <authorList>
            <person name="Zhang J.E."/>
            <person name="Yang H."/>
            <person name="Guo J."/>
            <person name="Deng Z."/>
            <person name="Luo H."/>
            <person name="Luo M."/>
            <person name="Zhao B."/>
        </authorList>
    </citation>
    <scope>NUCLEOTIDE SEQUENCE</scope>
    <source>
        <strain evidence="1">AM4</strain>
    </source>
</reference>
<name>A0A1L7RDC5_9ACTO</name>
<evidence type="ECO:0000313" key="1">
    <source>
        <dbReference type="EMBL" id="CED91951.1"/>
    </source>
</evidence>
<protein>
    <submittedName>
        <fullName evidence="1">Uncharacterized protein</fullName>
    </submittedName>
</protein>
<organism evidence="1">
    <name type="scientific">Actinomyces succiniciruminis</name>
    <dbReference type="NCBI Taxonomy" id="1522002"/>
    <lineage>
        <taxon>Bacteria</taxon>
        <taxon>Bacillati</taxon>
        <taxon>Actinomycetota</taxon>
        <taxon>Actinomycetes</taxon>
        <taxon>Actinomycetales</taxon>
        <taxon>Actinomycetaceae</taxon>
        <taxon>Actinomyces</taxon>
    </lineage>
</organism>
<dbReference type="EMBL" id="LK995526">
    <property type="protein sequence ID" value="CED91951.1"/>
    <property type="molecule type" value="Genomic_DNA"/>
</dbReference>
<gene>
    <name evidence="1" type="ORF">AAM4_2119</name>
</gene>